<dbReference type="Gene3D" id="1.10.1760.20">
    <property type="match status" value="1"/>
</dbReference>
<proteinExistence type="predicted"/>
<evidence type="ECO:0000256" key="1">
    <source>
        <dbReference type="SAM" id="Phobius"/>
    </source>
</evidence>
<dbReference type="EMBL" id="CAEZTQ010000064">
    <property type="protein sequence ID" value="CAB4571023.1"/>
    <property type="molecule type" value="Genomic_DNA"/>
</dbReference>
<evidence type="ECO:0000313" key="3">
    <source>
        <dbReference type="EMBL" id="CAB4571023.1"/>
    </source>
</evidence>
<evidence type="ECO:0000313" key="2">
    <source>
        <dbReference type="EMBL" id="CAB4567037.1"/>
    </source>
</evidence>
<dbReference type="EMBL" id="CAEZWE010000108">
    <property type="protein sequence ID" value="CAB4666293.1"/>
    <property type="molecule type" value="Genomic_DNA"/>
</dbReference>
<organism evidence="3">
    <name type="scientific">freshwater metagenome</name>
    <dbReference type="NCBI Taxonomy" id="449393"/>
    <lineage>
        <taxon>unclassified sequences</taxon>
        <taxon>metagenomes</taxon>
        <taxon>ecological metagenomes</taxon>
    </lineage>
</organism>
<gene>
    <name evidence="2" type="ORF">UFOPK1572_01158</name>
    <name evidence="3" type="ORF">UFOPK1704_00442</name>
    <name evidence="4" type="ORF">UFOPK2169_01721</name>
</gene>
<reference evidence="3" key="1">
    <citation type="submission" date="2020-05" db="EMBL/GenBank/DDBJ databases">
        <authorList>
            <person name="Chiriac C."/>
            <person name="Salcher M."/>
            <person name="Ghai R."/>
            <person name="Kavagutti S V."/>
        </authorList>
    </citation>
    <scope>NUCLEOTIDE SEQUENCE</scope>
</reference>
<dbReference type="InterPro" id="IPR003784">
    <property type="entry name" value="BioY"/>
</dbReference>
<keyword evidence="1" id="KW-1133">Transmembrane helix</keyword>
<keyword evidence="1" id="KW-0812">Transmembrane</keyword>
<dbReference type="EMBL" id="CAEZTC010000160">
    <property type="protein sequence ID" value="CAB4567037.1"/>
    <property type="molecule type" value="Genomic_DNA"/>
</dbReference>
<feature type="transmembrane region" description="Helical" evidence="1">
    <location>
        <begin position="27"/>
        <end position="48"/>
    </location>
</feature>
<dbReference type="PANTHER" id="PTHR34295:SF1">
    <property type="entry name" value="BIOTIN TRANSPORTER BIOY"/>
    <property type="match status" value="1"/>
</dbReference>
<name>A0A6J6E9Q7_9ZZZZ</name>
<feature type="transmembrane region" description="Helical" evidence="1">
    <location>
        <begin position="78"/>
        <end position="94"/>
    </location>
</feature>
<keyword evidence="1" id="KW-0472">Membrane</keyword>
<feature type="transmembrane region" description="Helical" evidence="1">
    <location>
        <begin position="135"/>
        <end position="155"/>
    </location>
</feature>
<feature type="transmembrane region" description="Helical" evidence="1">
    <location>
        <begin position="54"/>
        <end position="71"/>
    </location>
</feature>
<dbReference type="Pfam" id="PF02632">
    <property type="entry name" value="BioY"/>
    <property type="match status" value="1"/>
</dbReference>
<feature type="transmembrane region" description="Helical" evidence="1">
    <location>
        <begin position="106"/>
        <end position="123"/>
    </location>
</feature>
<protein>
    <submittedName>
        <fullName evidence="3">Unannotated protein</fullName>
    </submittedName>
</protein>
<accession>A0A6J6E9Q7</accession>
<evidence type="ECO:0000313" key="4">
    <source>
        <dbReference type="EMBL" id="CAB4666293.1"/>
    </source>
</evidence>
<dbReference type="PIRSF" id="PIRSF016661">
    <property type="entry name" value="BioY"/>
    <property type="match status" value="1"/>
</dbReference>
<sequence length="203" mass="21608">MTTTAPIVLSDLVTFPRFLEKTRVRDAVLVLGAALFTALSAQVVVYLGFTPVPLTGQTFAVLTVGGVLGLRRAMSSQVLYWLLGAVGLPFYQSGNGGWDYATGTTFGYFVGFVLAAGIVGWFADQRNDRNYLTSLSSLFLASGVIYICGSLWLAYRLNIPVATGEKNAIGLGVAPFLVGDVIKALLAAAVAPLGWALYYAKPR</sequence>
<dbReference type="GO" id="GO:0005886">
    <property type="term" value="C:plasma membrane"/>
    <property type="evidence" value="ECO:0007669"/>
    <property type="project" value="InterPro"/>
</dbReference>
<feature type="transmembrane region" description="Helical" evidence="1">
    <location>
        <begin position="181"/>
        <end position="200"/>
    </location>
</feature>
<dbReference type="PANTHER" id="PTHR34295">
    <property type="entry name" value="BIOTIN TRANSPORTER BIOY"/>
    <property type="match status" value="1"/>
</dbReference>
<dbReference type="AlphaFoldDB" id="A0A6J6E9Q7"/>
<dbReference type="GO" id="GO:0015225">
    <property type="term" value="F:biotin transmembrane transporter activity"/>
    <property type="evidence" value="ECO:0007669"/>
    <property type="project" value="InterPro"/>
</dbReference>